<evidence type="ECO:0000256" key="2">
    <source>
        <dbReference type="ARBA" id="ARBA00008821"/>
    </source>
</evidence>
<name>A0A557NX67_9VIBR</name>
<comment type="subcellular location">
    <subcellularLocation>
        <location evidence="1">Cell membrane</location>
        <topology evidence="1">Multi-pass membrane protein</topology>
    </subcellularLocation>
</comment>
<dbReference type="Proteomes" id="UP001157156">
    <property type="component" value="Unassembled WGS sequence"/>
</dbReference>
<keyword evidence="13" id="KW-1185">Reference proteome</keyword>
<dbReference type="NCBIfam" id="TIGR03173">
    <property type="entry name" value="pbuX"/>
    <property type="match status" value="1"/>
</dbReference>
<evidence type="ECO:0000256" key="1">
    <source>
        <dbReference type="ARBA" id="ARBA00004651"/>
    </source>
</evidence>
<feature type="transmembrane region" description="Helical" evidence="9">
    <location>
        <begin position="373"/>
        <end position="389"/>
    </location>
</feature>
<feature type="transmembrane region" description="Helical" evidence="9">
    <location>
        <begin position="344"/>
        <end position="361"/>
    </location>
</feature>
<feature type="transmembrane region" description="Helical" evidence="9">
    <location>
        <begin position="132"/>
        <end position="153"/>
    </location>
</feature>
<evidence type="ECO:0000256" key="5">
    <source>
        <dbReference type="ARBA" id="ARBA00022692"/>
    </source>
</evidence>
<gene>
    <name evidence="11" type="ORF">FOF44_16270</name>
    <name evidence="10" type="ORF">GCM10007931_12130</name>
</gene>
<keyword evidence="3" id="KW-0813">Transport</keyword>
<evidence type="ECO:0000256" key="3">
    <source>
        <dbReference type="ARBA" id="ARBA00022448"/>
    </source>
</evidence>
<feature type="transmembrane region" description="Helical" evidence="9">
    <location>
        <begin position="192"/>
        <end position="212"/>
    </location>
</feature>
<protein>
    <submittedName>
        <fullName evidence="11">Purine permease</fullName>
    </submittedName>
    <submittedName>
        <fullName evidence="10">Xanthine permease</fullName>
    </submittedName>
</protein>
<dbReference type="EMBL" id="BSPV01000004">
    <property type="protein sequence ID" value="GLT14238.1"/>
    <property type="molecule type" value="Genomic_DNA"/>
</dbReference>
<evidence type="ECO:0000256" key="4">
    <source>
        <dbReference type="ARBA" id="ARBA00022475"/>
    </source>
</evidence>
<evidence type="ECO:0000256" key="8">
    <source>
        <dbReference type="SAM" id="MobiDB-lite"/>
    </source>
</evidence>
<dbReference type="NCBIfam" id="TIGR00801">
    <property type="entry name" value="ncs2"/>
    <property type="match status" value="1"/>
</dbReference>
<dbReference type="InterPro" id="IPR017588">
    <property type="entry name" value="UacT-like"/>
</dbReference>
<dbReference type="NCBIfam" id="NF037981">
    <property type="entry name" value="NCS2_1"/>
    <property type="match status" value="1"/>
</dbReference>
<dbReference type="RefSeq" id="WP_089122657.1">
    <property type="nucleotide sequence ID" value="NZ_BSPV01000004.1"/>
</dbReference>
<dbReference type="InterPro" id="IPR006043">
    <property type="entry name" value="NCS2"/>
</dbReference>
<evidence type="ECO:0000256" key="7">
    <source>
        <dbReference type="ARBA" id="ARBA00023136"/>
    </source>
</evidence>
<dbReference type="EMBL" id="VMKJ01000049">
    <property type="protein sequence ID" value="TVO33016.1"/>
    <property type="molecule type" value="Genomic_DNA"/>
</dbReference>
<evidence type="ECO:0000256" key="9">
    <source>
        <dbReference type="SAM" id="Phobius"/>
    </source>
</evidence>
<feature type="transmembrane region" description="Helical" evidence="9">
    <location>
        <begin position="52"/>
        <end position="71"/>
    </location>
</feature>
<reference evidence="10" key="4">
    <citation type="submission" date="2023-01" db="EMBL/GenBank/DDBJ databases">
        <title>Draft genome sequence of Vibrio algivorus strain NBRC 111146.</title>
        <authorList>
            <person name="Sun Q."/>
            <person name="Mori K."/>
        </authorList>
    </citation>
    <scope>NUCLEOTIDE SEQUENCE</scope>
    <source>
        <strain evidence="10">NBRC 111146</strain>
    </source>
</reference>
<feature type="transmembrane region" description="Helical" evidence="9">
    <location>
        <begin position="101"/>
        <end position="120"/>
    </location>
</feature>
<accession>A0A557NX67</accession>
<dbReference type="GO" id="GO:0042907">
    <property type="term" value="F:xanthine transmembrane transporter activity"/>
    <property type="evidence" value="ECO:0007669"/>
    <property type="project" value="TreeGrafter"/>
</dbReference>
<comment type="caution">
    <text evidence="11">The sequence shown here is derived from an EMBL/GenBank/DDBJ whole genome shotgun (WGS) entry which is preliminary data.</text>
</comment>
<feature type="transmembrane region" description="Helical" evidence="9">
    <location>
        <begin position="232"/>
        <end position="252"/>
    </location>
</feature>
<feature type="region of interest" description="Disordered" evidence="8">
    <location>
        <begin position="479"/>
        <end position="511"/>
    </location>
</feature>
<feature type="transmembrane region" description="Helical" evidence="9">
    <location>
        <begin position="315"/>
        <end position="338"/>
    </location>
</feature>
<dbReference type="InterPro" id="IPR006042">
    <property type="entry name" value="Xan_ur_permease"/>
</dbReference>
<keyword evidence="5 9" id="KW-0812">Transmembrane</keyword>
<dbReference type="PANTHER" id="PTHR42810">
    <property type="entry name" value="PURINE PERMEASE C1399.01C-RELATED"/>
    <property type="match status" value="1"/>
</dbReference>
<reference evidence="11 12" key="3">
    <citation type="submission" date="2019-07" db="EMBL/GenBank/DDBJ databases">
        <title>The draft genome sequence of Vibrio algivorus M1486.</title>
        <authorList>
            <person name="Meng X."/>
        </authorList>
    </citation>
    <scope>NUCLEOTIDE SEQUENCE [LARGE SCALE GENOMIC DNA]</scope>
    <source>
        <strain evidence="11 12">M1486</strain>
    </source>
</reference>
<evidence type="ECO:0000313" key="10">
    <source>
        <dbReference type="EMBL" id="GLT14238.1"/>
    </source>
</evidence>
<evidence type="ECO:0000313" key="13">
    <source>
        <dbReference type="Proteomes" id="UP001157156"/>
    </source>
</evidence>
<sequence>MKLTYTLNQRPPVGTTLLLALQHMLASIGGIVAVPLIVGASVGLPAAEIADLINAALLVGGIATIVQCVGLGPVGIRLPVVMGSSFAFLGVAISIGKADGMSGIMGAAFVGSFLVIFASFFMTQIKKLFPDVVSGVVITLIGLTILPVAMSWIGDAPKGSEEFATLPKLFLALISLGIVILVSVYCKGMIAASAIVIGLVGGYIAALTMGMVDLNQVTEASWVGSPTPLKYGMTFSWGAILSMSLAYIIVVAEATGDFMALGANCQKEVSGKDLKRGVLGDGLGSTLSALMTGMPLASFSQNVGIVGITGVASRYVVATTGGLLILGGLFPKLAALAVTIPKPVLGGVGFIMFGMIAYAGIRMLIKAADTKRNALIICVSLAAGLAVTIEPRLIQHLPHAVAEFFHSGITTGTLIAIILHQVLPQNRKEELAMKKLEVVEMAKDEECHSPAFKVMESKATISKAIATIAAEREAVRNQTLLEAQSEDDNLSDQQTSSSESHSRLTPSTAMK</sequence>
<feature type="transmembrane region" description="Helical" evidence="9">
    <location>
        <begin position="78"/>
        <end position="95"/>
    </location>
</feature>
<keyword evidence="7 9" id="KW-0472">Membrane</keyword>
<dbReference type="AlphaFoldDB" id="A0A557NX67"/>
<feature type="transmembrane region" description="Helical" evidence="9">
    <location>
        <begin position="12"/>
        <end position="40"/>
    </location>
</feature>
<keyword evidence="6 9" id="KW-1133">Transmembrane helix</keyword>
<dbReference type="PROSITE" id="PS01116">
    <property type="entry name" value="XANTH_URACIL_PERMASE"/>
    <property type="match status" value="1"/>
</dbReference>
<dbReference type="Pfam" id="PF00860">
    <property type="entry name" value="Xan_ur_permease"/>
    <property type="match status" value="1"/>
</dbReference>
<proteinExistence type="inferred from homology"/>
<dbReference type="GO" id="GO:0005886">
    <property type="term" value="C:plasma membrane"/>
    <property type="evidence" value="ECO:0007669"/>
    <property type="project" value="UniProtKB-SubCell"/>
</dbReference>
<reference evidence="10" key="1">
    <citation type="journal article" date="2014" name="Int. J. Syst. Evol. Microbiol.">
        <title>Complete genome of a new Firmicutes species belonging to the dominant human colonic microbiota ('Ruminococcus bicirculans') reveals two chromosomes and a selective capacity to utilize plant glucans.</title>
        <authorList>
            <consortium name="NISC Comparative Sequencing Program"/>
            <person name="Wegmann U."/>
            <person name="Louis P."/>
            <person name="Goesmann A."/>
            <person name="Henrissat B."/>
            <person name="Duncan S.H."/>
            <person name="Flint H.J."/>
        </authorList>
    </citation>
    <scope>NUCLEOTIDE SEQUENCE</scope>
    <source>
        <strain evidence="10">NBRC 111146</strain>
    </source>
</reference>
<evidence type="ECO:0000313" key="12">
    <source>
        <dbReference type="Proteomes" id="UP000319828"/>
    </source>
</evidence>
<dbReference type="PANTHER" id="PTHR42810:SF4">
    <property type="entry name" value="URIC ACID TRANSPORTER UACT"/>
    <property type="match status" value="1"/>
</dbReference>
<reference evidence="13" key="2">
    <citation type="journal article" date="2019" name="Int. J. Syst. Evol. Microbiol.">
        <title>The Global Catalogue of Microorganisms (GCM) 10K type strain sequencing project: providing services to taxonomists for standard genome sequencing and annotation.</title>
        <authorList>
            <consortium name="The Broad Institute Genomics Platform"/>
            <consortium name="The Broad Institute Genome Sequencing Center for Infectious Disease"/>
            <person name="Wu L."/>
            <person name="Ma J."/>
        </authorList>
    </citation>
    <scope>NUCLEOTIDE SEQUENCE [LARGE SCALE GENOMIC DNA]</scope>
    <source>
        <strain evidence="13">NBRC 111146</strain>
    </source>
</reference>
<feature type="compositionally biased region" description="Low complexity" evidence="8">
    <location>
        <begin position="491"/>
        <end position="511"/>
    </location>
</feature>
<feature type="transmembrane region" description="Helical" evidence="9">
    <location>
        <begin position="165"/>
        <end position="185"/>
    </location>
</feature>
<keyword evidence="4" id="KW-1003">Cell membrane</keyword>
<evidence type="ECO:0000256" key="6">
    <source>
        <dbReference type="ARBA" id="ARBA00022989"/>
    </source>
</evidence>
<dbReference type="Proteomes" id="UP000319828">
    <property type="component" value="Unassembled WGS sequence"/>
</dbReference>
<feature type="transmembrane region" description="Helical" evidence="9">
    <location>
        <begin position="404"/>
        <end position="423"/>
    </location>
</feature>
<dbReference type="OrthoDB" id="9805749at2"/>
<organism evidence="11 12">
    <name type="scientific">Vibrio algivorus</name>
    <dbReference type="NCBI Taxonomy" id="1667024"/>
    <lineage>
        <taxon>Bacteria</taxon>
        <taxon>Pseudomonadati</taxon>
        <taxon>Pseudomonadota</taxon>
        <taxon>Gammaproteobacteria</taxon>
        <taxon>Vibrionales</taxon>
        <taxon>Vibrionaceae</taxon>
        <taxon>Vibrio</taxon>
    </lineage>
</organism>
<evidence type="ECO:0000313" key="11">
    <source>
        <dbReference type="EMBL" id="TVO33016.1"/>
    </source>
</evidence>
<comment type="similarity">
    <text evidence="2">Belongs to the nucleobase:cation symporter-2 (NCS2) (TC 2.A.40) family.</text>
</comment>